<evidence type="ECO:0000256" key="5">
    <source>
        <dbReference type="ARBA" id="ARBA00024867"/>
    </source>
</evidence>
<dbReference type="PANTHER" id="PTHR43280">
    <property type="entry name" value="ARAC-FAMILY TRANSCRIPTIONAL REGULATOR"/>
    <property type="match status" value="1"/>
</dbReference>
<reference evidence="10" key="1">
    <citation type="submission" date="2016-10" db="EMBL/GenBank/DDBJ databases">
        <authorList>
            <person name="Varghese N."/>
            <person name="Submissions S."/>
        </authorList>
    </citation>
    <scope>NUCLEOTIDE SEQUENCE [LARGE SCALE GENOMIC DNA]</scope>
    <source>
        <strain evidence="10">P18</strain>
    </source>
</reference>
<dbReference type="GO" id="GO:0003700">
    <property type="term" value="F:DNA-binding transcription factor activity"/>
    <property type="evidence" value="ECO:0007669"/>
    <property type="project" value="InterPro"/>
</dbReference>
<dbReference type="InterPro" id="IPR020449">
    <property type="entry name" value="Tscrpt_reg_AraC-type_HTH"/>
</dbReference>
<dbReference type="GO" id="GO:0043565">
    <property type="term" value="F:sequence-specific DNA binding"/>
    <property type="evidence" value="ECO:0007669"/>
    <property type="project" value="InterPro"/>
</dbReference>
<dbReference type="CDD" id="cd17536">
    <property type="entry name" value="REC_YesN-like"/>
    <property type="match status" value="1"/>
</dbReference>
<accession>A0A1I5VEZ5</accession>
<evidence type="ECO:0000256" key="3">
    <source>
        <dbReference type="ARBA" id="ARBA00023125"/>
    </source>
</evidence>
<dbReference type="OrthoDB" id="1769137at2"/>
<dbReference type="SMART" id="SM00448">
    <property type="entry name" value="REC"/>
    <property type="match status" value="1"/>
</dbReference>
<dbReference type="SUPFAM" id="SSF46689">
    <property type="entry name" value="Homeodomain-like"/>
    <property type="match status" value="1"/>
</dbReference>
<dbReference type="InterPro" id="IPR011006">
    <property type="entry name" value="CheY-like_superfamily"/>
</dbReference>
<evidence type="ECO:0000313" key="10">
    <source>
        <dbReference type="Proteomes" id="UP000182624"/>
    </source>
</evidence>
<dbReference type="AlphaFoldDB" id="A0A1I5VEZ5"/>
<dbReference type="Gene3D" id="3.40.50.2300">
    <property type="match status" value="1"/>
</dbReference>
<feature type="domain" description="HTH araC/xylS-type" evidence="7">
    <location>
        <begin position="151"/>
        <end position="250"/>
    </location>
</feature>
<dbReference type="RefSeq" id="WP_074888715.1">
    <property type="nucleotide sequence ID" value="NZ_FOXO01000017.1"/>
</dbReference>
<dbReference type="Gene3D" id="1.10.10.60">
    <property type="entry name" value="Homeodomain-like"/>
    <property type="match status" value="2"/>
</dbReference>
<dbReference type="InterPro" id="IPR009057">
    <property type="entry name" value="Homeodomain-like_sf"/>
</dbReference>
<dbReference type="GO" id="GO:0000160">
    <property type="term" value="P:phosphorelay signal transduction system"/>
    <property type="evidence" value="ECO:0007669"/>
    <property type="project" value="InterPro"/>
</dbReference>
<proteinExistence type="predicted"/>
<name>A0A1I5VEZ5_9FIRM</name>
<dbReference type="Pfam" id="PF00072">
    <property type="entry name" value="Response_reg"/>
    <property type="match status" value="1"/>
</dbReference>
<evidence type="ECO:0000256" key="2">
    <source>
        <dbReference type="ARBA" id="ARBA00023015"/>
    </source>
</evidence>
<evidence type="ECO:0000313" key="9">
    <source>
        <dbReference type="EMBL" id="SFQ06118.1"/>
    </source>
</evidence>
<evidence type="ECO:0000256" key="6">
    <source>
        <dbReference type="PROSITE-ProRule" id="PRU00169"/>
    </source>
</evidence>
<keyword evidence="4" id="KW-0804">Transcription</keyword>
<sequence>MRKFSFLLTDDEEMALLGLEEGVDWEKLNADKIFKCHSKDTAIRMLKTYDIDIIITDIEMPGGSGIELIRWLHENKPDVKSVFYTGHAEFTYAQEALRLGVEDYLLKPIPYDELENIIMKIENKILIENKQVDFSELAEDSLKESPERIVDQVKKLIADNLSVGNLQRDELAAMVHVSSGYLGRIFKKETGFAISDYIVKKRIYVAKQLLAKTSLSITDVSSRVGFTYSSYFTKTFKEHTGMTPQEFRQNKRL</sequence>
<dbReference type="SMART" id="SM00342">
    <property type="entry name" value="HTH_ARAC"/>
    <property type="match status" value="1"/>
</dbReference>
<keyword evidence="2" id="KW-0805">Transcription regulation</keyword>
<gene>
    <name evidence="9" type="ORF">SAMN04487928_1177</name>
</gene>
<dbReference type="InterPro" id="IPR018060">
    <property type="entry name" value="HTH_AraC"/>
</dbReference>
<dbReference type="EMBL" id="FOXO01000017">
    <property type="protein sequence ID" value="SFQ06118.1"/>
    <property type="molecule type" value="Genomic_DNA"/>
</dbReference>
<comment type="function">
    <text evidence="5">May play the central regulatory role in sporulation. It may be an element of the effector pathway responsible for the activation of sporulation genes in response to nutritional stress. Spo0A may act in concert with spo0H (a sigma factor) to control the expression of some genes that are critical to the sporulation process.</text>
</comment>
<dbReference type="InterPro" id="IPR001789">
    <property type="entry name" value="Sig_transdc_resp-reg_receiver"/>
</dbReference>
<feature type="modified residue" description="4-aspartylphosphate" evidence="6">
    <location>
        <position position="57"/>
    </location>
</feature>
<feature type="domain" description="Response regulatory" evidence="8">
    <location>
        <begin position="5"/>
        <end position="122"/>
    </location>
</feature>
<dbReference type="Pfam" id="PF12833">
    <property type="entry name" value="HTH_18"/>
    <property type="match status" value="1"/>
</dbReference>
<evidence type="ECO:0000256" key="1">
    <source>
        <dbReference type="ARBA" id="ARBA00018672"/>
    </source>
</evidence>
<evidence type="ECO:0000259" key="7">
    <source>
        <dbReference type="PROSITE" id="PS01124"/>
    </source>
</evidence>
<dbReference type="SUPFAM" id="SSF52172">
    <property type="entry name" value="CheY-like"/>
    <property type="match status" value="1"/>
</dbReference>
<dbReference type="PROSITE" id="PS01124">
    <property type="entry name" value="HTH_ARAC_FAMILY_2"/>
    <property type="match status" value="1"/>
</dbReference>
<evidence type="ECO:0000259" key="8">
    <source>
        <dbReference type="PROSITE" id="PS50110"/>
    </source>
</evidence>
<organism evidence="9 10">
    <name type="scientific">Butyrivibrio proteoclasticus</name>
    <dbReference type="NCBI Taxonomy" id="43305"/>
    <lineage>
        <taxon>Bacteria</taxon>
        <taxon>Bacillati</taxon>
        <taxon>Bacillota</taxon>
        <taxon>Clostridia</taxon>
        <taxon>Lachnospirales</taxon>
        <taxon>Lachnospiraceae</taxon>
        <taxon>Butyrivibrio</taxon>
    </lineage>
</organism>
<dbReference type="PROSITE" id="PS50110">
    <property type="entry name" value="RESPONSE_REGULATORY"/>
    <property type="match status" value="1"/>
</dbReference>
<keyword evidence="10" id="KW-1185">Reference proteome</keyword>
<dbReference type="PANTHER" id="PTHR43280:SF28">
    <property type="entry name" value="HTH-TYPE TRANSCRIPTIONAL ACTIVATOR RHAS"/>
    <property type="match status" value="1"/>
</dbReference>
<dbReference type="PROSITE" id="PS00041">
    <property type="entry name" value="HTH_ARAC_FAMILY_1"/>
    <property type="match status" value="1"/>
</dbReference>
<evidence type="ECO:0000256" key="4">
    <source>
        <dbReference type="ARBA" id="ARBA00023163"/>
    </source>
</evidence>
<protein>
    <recommendedName>
        <fullName evidence="1">Stage 0 sporulation protein A homolog</fullName>
    </recommendedName>
</protein>
<dbReference type="PRINTS" id="PR00032">
    <property type="entry name" value="HTHARAC"/>
</dbReference>
<keyword evidence="3" id="KW-0238">DNA-binding</keyword>
<dbReference type="InterPro" id="IPR018062">
    <property type="entry name" value="HTH_AraC-typ_CS"/>
</dbReference>
<dbReference type="Proteomes" id="UP000182624">
    <property type="component" value="Unassembled WGS sequence"/>
</dbReference>
<keyword evidence="6" id="KW-0597">Phosphoprotein</keyword>